<gene>
    <name evidence="1" type="ORF">T4E_5094</name>
</gene>
<dbReference type="Proteomes" id="UP000054815">
    <property type="component" value="Unassembled WGS sequence"/>
</dbReference>
<reference evidence="1 2" key="1">
    <citation type="submission" date="2015-01" db="EMBL/GenBank/DDBJ databases">
        <title>Evolution of Trichinella species and genotypes.</title>
        <authorList>
            <person name="Korhonen P.K."/>
            <person name="Edoardo P."/>
            <person name="Giuseppe L.R."/>
            <person name="Gasser R.B."/>
        </authorList>
    </citation>
    <scope>NUCLEOTIDE SEQUENCE [LARGE SCALE GENOMIC DNA]</scope>
    <source>
        <strain evidence="1">ISS141</strain>
    </source>
</reference>
<evidence type="ECO:0000313" key="2">
    <source>
        <dbReference type="Proteomes" id="UP000054815"/>
    </source>
</evidence>
<protein>
    <submittedName>
        <fullName evidence="1">Uncharacterized protein</fullName>
    </submittedName>
</protein>
<dbReference type="EMBL" id="JYDU01000137">
    <property type="protein sequence ID" value="KRX91437.1"/>
    <property type="molecule type" value="Genomic_DNA"/>
</dbReference>
<sequence>MGWQEGMVVLLITHKYDRSIKTQKRRARKQKSKLSFSEACTRVLAYEKSPLPPPSHTDTYTQLAIYKLLKLLKLSLFVFN</sequence>
<name>A0A0V0XTY7_TRIPS</name>
<comment type="caution">
    <text evidence="1">The sequence shown here is derived from an EMBL/GenBank/DDBJ whole genome shotgun (WGS) entry which is preliminary data.</text>
</comment>
<organism evidence="1 2">
    <name type="scientific">Trichinella pseudospiralis</name>
    <name type="common">Parasitic roundworm</name>
    <dbReference type="NCBI Taxonomy" id="6337"/>
    <lineage>
        <taxon>Eukaryota</taxon>
        <taxon>Metazoa</taxon>
        <taxon>Ecdysozoa</taxon>
        <taxon>Nematoda</taxon>
        <taxon>Enoplea</taxon>
        <taxon>Dorylaimia</taxon>
        <taxon>Trichinellida</taxon>
        <taxon>Trichinellidae</taxon>
        <taxon>Trichinella</taxon>
    </lineage>
</organism>
<accession>A0A0V0XTY7</accession>
<proteinExistence type="predicted"/>
<dbReference type="AlphaFoldDB" id="A0A0V0XTY7"/>
<evidence type="ECO:0000313" key="1">
    <source>
        <dbReference type="EMBL" id="KRX91437.1"/>
    </source>
</evidence>